<keyword evidence="7" id="KW-0119">Carbohydrate metabolism</keyword>
<dbReference type="EMBL" id="WMIF01000005">
    <property type="protein sequence ID" value="MTH34003.1"/>
    <property type="molecule type" value="Genomic_DNA"/>
</dbReference>
<dbReference type="Proteomes" id="UP000442533">
    <property type="component" value="Unassembled WGS sequence"/>
</dbReference>
<proteinExistence type="inferred from homology"/>
<evidence type="ECO:0000313" key="10">
    <source>
        <dbReference type="Proteomes" id="UP000442533"/>
    </source>
</evidence>
<dbReference type="PRINTS" id="PR00735">
    <property type="entry name" value="GLHYDRLASE8"/>
</dbReference>
<dbReference type="SUPFAM" id="SSF48208">
    <property type="entry name" value="Six-hairpin glycosidases"/>
    <property type="match status" value="1"/>
</dbReference>
<dbReference type="InterPro" id="IPR002037">
    <property type="entry name" value="Glyco_hydro_8"/>
</dbReference>
<evidence type="ECO:0000256" key="1">
    <source>
        <dbReference type="ARBA" id="ARBA00000966"/>
    </source>
</evidence>
<dbReference type="GO" id="GO:0008810">
    <property type="term" value="F:cellulase activity"/>
    <property type="evidence" value="ECO:0007669"/>
    <property type="project" value="UniProtKB-EC"/>
</dbReference>
<comment type="caution">
    <text evidence="9">The sequence shown here is derived from an EMBL/GenBank/DDBJ whole genome shotgun (WGS) entry which is preliminary data.</text>
</comment>
<dbReference type="OrthoDB" id="9766708at2"/>
<dbReference type="InterPro" id="IPR008928">
    <property type="entry name" value="6-hairpin_glycosidase_sf"/>
</dbReference>
<keyword evidence="4 9" id="KW-0378">Hydrolase</keyword>
<organism evidence="9 10">
    <name type="scientific">Paracoccus limosus</name>
    <dbReference type="NCBI Taxonomy" id="913252"/>
    <lineage>
        <taxon>Bacteria</taxon>
        <taxon>Pseudomonadati</taxon>
        <taxon>Pseudomonadota</taxon>
        <taxon>Alphaproteobacteria</taxon>
        <taxon>Rhodobacterales</taxon>
        <taxon>Paracoccaceae</taxon>
        <taxon>Paracoccus</taxon>
    </lineage>
</organism>
<keyword evidence="5" id="KW-0136">Cellulose degradation</keyword>
<comment type="catalytic activity">
    <reaction evidence="1">
        <text>Endohydrolysis of (1-&gt;4)-beta-D-glucosidic linkages in cellulose, lichenin and cereal beta-D-glucans.</text>
        <dbReference type="EC" id="3.2.1.4"/>
    </reaction>
</comment>
<evidence type="ECO:0000256" key="8">
    <source>
        <dbReference type="SAM" id="SignalP"/>
    </source>
</evidence>
<dbReference type="EC" id="3.2.1.4" evidence="3"/>
<protein>
    <recommendedName>
        <fullName evidence="3">cellulase</fullName>
        <ecNumber evidence="3">3.2.1.4</ecNumber>
    </recommendedName>
</protein>
<accession>A0A844H3A5</accession>
<evidence type="ECO:0000256" key="7">
    <source>
        <dbReference type="ARBA" id="ARBA00023326"/>
    </source>
</evidence>
<dbReference type="GO" id="GO:0030245">
    <property type="term" value="P:cellulose catabolic process"/>
    <property type="evidence" value="ECO:0007669"/>
    <property type="project" value="UniProtKB-KW"/>
</dbReference>
<evidence type="ECO:0000256" key="4">
    <source>
        <dbReference type="ARBA" id="ARBA00022801"/>
    </source>
</evidence>
<evidence type="ECO:0000256" key="5">
    <source>
        <dbReference type="ARBA" id="ARBA00023001"/>
    </source>
</evidence>
<dbReference type="InterPro" id="IPR012341">
    <property type="entry name" value="6hp_glycosidase-like_sf"/>
</dbReference>
<keyword evidence="10" id="KW-1185">Reference proteome</keyword>
<dbReference type="AlphaFoldDB" id="A0A844H3A5"/>
<keyword evidence="6" id="KW-0326">Glycosidase</keyword>
<evidence type="ECO:0000256" key="2">
    <source>
        <dbReference type="ARBA" id="ARBA00009209"/>
    </source>
</evidence>
<feature type="chain" id="PRO_5032941954" description="cellulase" evidence="8">
    <location>
        <begin position="25"/>
        <end position="359"/>
    </location>
</feature>
<dbReference type="Gene3D" id="1.50.10.10">
    <property type="match status" value="1"/>
</dbReference>
<gene>
    <name evidence="9" type="ORF">GL279_05250</name>
</gene>
<evidence type="ECO:0000313" key="9">
    <source>
        <dbReference type="EMBL" id="MTH34003.1"/>
    </source>
</evidence>
<reference evidence="9 10" key="1">
    <citation type="submission" date="2019-11" db="EMBL/GenBank/DDBJ databases">
        <authorList>
            <person name="Dong K."/>
        </authorList>
    </citation>
    <scope>NUCLEOTIDE SEQUENCE [LARGE SCALE GENOMIC DNA]</scope>
    <source>
        <strain evidence="9 10">JCM 17370</strain>
    </source>
</reference>
<keyword evidence="8" id="KW-0732">Signal</keyword>
<sequence length="359" mass="37902">MNRRMLIAGLAALAMAAPLSRARAQSGPAPEVQPLLPAWQAWKSVCLAQDGRVVDGFQNAASHSEGQGYGLALAAIMDDRPAFDAMLDWTTRNLAVRGDALLAWRWQPEADPPVQDRNNAADGDLFHAWALSMAASRQQRPELAERAAAIVQDLLRLCVVPHPDGSGALLFLPGAEGFRSADQVVINPSYYMPLAMRDLAQATDQPRLRQLADDGVRLIDALALAGPVPDWVCLTATGPVPPPARFSQQSGYEAIRVPLFALWSGHATSAAVTAFARTAAAAPAGADFPVVFDPATGAVVERSAHAGYGAVEALAECAGASGLGSAMQPFVAAQPYYPATLHLMALVAQVSRFPKCVPI</sequence>
<evidence type="ECO:0000256" key="6">
    <source>
        <dbReference type="ARBA" id="ARBA00023295"/>
    </source>
</evidence>
<name>A0A844H3A5_9RHOB</name>
<comment type="similarity">
    <text evidence="2">Belongs to the glycosyl hydrolase 8 (cellulase D) family.</text>
</comment>
<dbReference type="Pfam" id="PF01270">
    <property type="entry name" value="Glyco_hydro_8"/>
    <property type="match status" value="1"/>
</dbReference>
<keyword evidence="7" id="KW-0624">Polysaccharide degradation</keyword>
<evidence type="ECO:0000256" key="3">
    <source>
        <dbReference type="ARBA" id="ARBA00012601"/>
    </source>
</evidence>
<feature type="signal peptide" evidence="8">
    <location>
        <begin position="1"/>
        <end position="24"/>
    </location>
</feature>
<dbReference type="RefSeq" id="WP_155063563.1">
    <property type="nucleotide sequence ID" value="NZ_WMIF01000005.1"/>
</dbReference>